<reference evidence="3 4" key="1">
    <citation type="submission" date="2015-11" db="EMBL/GenBank/DDBJ databases">
        <title>The genome of Candidatus Endoriftia persephone in Ridgeia piscesae and population structure of the North Eastern Pacific vestimentiferan symbionts.</title>
        <authorList>
            <person name="Perez M."/>
            <person name="Juniper K.S."/>
        </authorList>
    </citation>
    <scope>NUCLEOTIDE SEQUENCE [LARGE SCALE GENOMIC DNA]</scope>
    <source>
        <strain evidence="3">Ind11</strain>
    </source>
</reference>
<evidence type="ECO:0000313" key="4">
    <source>
        <dbReference type="Proteomes" id="UP000051634"/>
    </source>
</evidence>
<dbReference type="Pfam" id="PF13592">
    <property type="entry name" value="HTH_33"/>
    <property type="match status" value="1"/>
</dbReference>
<dbReference type="SUPFAM" id="SSF46689">
    <property type="entry name" value="Homeodomain-like"/>
    <property type="match status" value="1"/>
</dbReference>
<dbReference type="Proteomes" id="UP000051634">
    <property type="component" value="Unassembled WGS sequence"/>
</dbReference>
<dbReference type="EMBL" id="LDXT01000076">
    <property type="protein sequence ID" value="KRT55644.1"/>
    <property type="molecule type" value="Genomic_DNA"/>
</dbReference>
<dbReference type="GO" id="GO:0003676">
    <property type="term" value="F:nucleic acid binding"/>
    <property type="evidence" value="ECO:0007669"/>
    <property type="project" value="InterPro"/>
</dbReference>
<comment type="caution">
    <text evidence="3">The sequence shown here is derived from an EMBL/GenBank/DDBJ whole genome shotgun (WGS) entry which is preliminary data.</text>
</comment>
<protein>
    <submittedName>
        <fullName evidence="3">Transposase</fullName>
    </submittedName>
</protein>
<dbReference type="PATRIC" id="fig|54398.3.peg.2340"/>
<gene>
    <name evidence="3" type="ORF">Ga0074115_12166</name>
</gene>
<accession>A0A0T5YYH8</accession>
<dbReference type="Gene3D" id="3.30.420.10">
    <property type="entry name" value="Ribonuclease H-like superfamily/Ribonuclease H"/>
    <property type="match status" value="1"/>
</dbReference>
<proteinExistence type="predicted"/>
<evidence type="ECO:0000259" key="1">
    <source>
        <dbReference type="Pfam" id="PF13358"/>
    </source>
</evidence>
<organism evidence="3 4">
    <name type="scientific">endosymbiont of Ridgeia piscesae</name>
    <dbReference type="NCBI Taxonomy" id="54398"/>
    <lineage>
        <taxon>Bacteria</taxon>
        <taxon>Pseudomonadati</taxon>
        <taxon>Pseudomonadota</taxon>
        <taxon>Gammaproteobacteria</taxon>
        <taxon>sulfur-oxidizing symbionts</taxon>
    </lineage>
</organism>
<keyword evidence="4" id="KW-1185">Reference proteome</keyword>
<feature type="domain" description="Winged helix-turn helix" evidence="2">
    <location>
        <begin position="75"/>
        <end position="131"/>
    </location>
</feature>
<evidence type="ECO:0000313" key="3">
    <source>
        <dbReference type="EMBL" id="KRT55644.1"/>
    </source>
</evidence>
<dbReference type="AlphaFoldDB" id="A0A0T5YYH8"/>
<evidence type="ECO:0000259" key="2">
    <source>
        <dbReference type="Pfam" id="PF13592"/>
    </source>
</evidence>
<dbReference type="InterPro" id="IPR009057">
    <property type="entry name" value="Homeodomain-like_sf"/>
</dbReference>
<dbReference type="InterPro" id="IPR025959">
    <property type="entry name" value="Winged_HTH_dom"/>
</dbReference>
<dbReference type="Pfam" id="PF13358">
    <property type="entry name" value="DDE_3"/>
    <property type="match status" value="1"/>
</dbReference>
<dbReference type="NCBIfam" id="NF033545">
    <property type="entry name" value="transpos_IS630"/>
    <property type="match status" value="1"/>
</dbReference>
<dbReference type="InterPro" id="IPR047655">
    <property type="entry name" value="Transpos_IS630-like"/>
</dbReference>
<dbReference type="InterPro" id="IPR038717">
    <property type="entry name" value="Tc1-like_DDE_dom"/>
</dbReference>
<sequence length="235" mass="26960">MEAIVIRHEPVHLVKRIYNIPERTIFNWLSLYRSGGWDALKEQARSGRPRKISAGDMQWIYNAVTMGNPMNYQFDFCLWTLNAMRALIQKELDIKLSKSSVSRLLGHLGLSPQRPIYKSYKQDPKKIKQYLSETFPEAVAQAKRNGADIFFVDEASVRSDAHRGRTWGKKGETPVVKNSGGRFGLKVISAISPRGNMRFSFIEDKMNSKKFIQFLKKLHKDAGKPILVVLDNARY</sequence>
<dbReference type="InterPro" id="IPR036397">
    <property type="entry name" value="RNaseH_sf"/>
</dbReference>
<name>A0A0T5YYH8_9GAMM</name>
<dbReference type="Pfam" id="PF13551">
    <property type="entry name" value="HTH_29"/>
    <property type="match status" value="1"/>
</dbReference>
<feature type="domain" description="Tc1-like transposase DDE" evidence="1">
    <location>
        <begin position="149"/>
        <end position="235"/>
    </location>
</feature>